<comment type="caution">
    <text evidence="2">The sequence shown here is derived from an EMBL/GenBank/DDBJ whole genome shotgun (WGS) entry which is preliminary data.</text>
</comment>
<dbReference type="InterPro" id="IPR015897">
    <property type="entry name" value="CHK_kinase-like"/>
</dbReference>
<dbReference type="eggNOG" id="COG3173">
    <property type="taxonomic scope" value="Bacteria"/>
</dbReference>
<dbReference type="PANTHER" id="PTHR11012:SF30">
    <property type="entry name" value="PROTEIN KINASE-LIKE DOMAIN-CONTAINING"/>
    <property type="match status" value="1"/>
</dbReference>
<dbReference type="Gene3D" id="3.90.1200.10">
    <property type="match status" value="1"/>
</dbReference>
<dbReference type="EMBL" id="AAVT01000001">
    <property type="protein sequence ID" value="EAW32682.1"/>
    <property type="molecule type" value="Genomic_DNA"/>
</dbReference>
<protein>
    <recommendedName>
        <fullName evidence="1">CHK kinase-like domain-containing protein</fullName>
    </recommendedName>
</protein>
<proteinExistence type="predicted"/>
<dbReference type="InterPro" id="IPR004119">
    <property type="entry name" value="EcKL"/>
</dbReference>
<dbReference type="Pfam" id="PF02958">
    <property type="entry name" value="EcKL"/>
    <property type="match status" value="2"/>
</dbReference>
<dbReference type="PANTHER" id="PTHR11012">
    <property type="entry name" value="PROTEIN KINASE-LIKE DOMAIN-CONTAINING"/>
    <property type="match status" value="1"/>
</dbReference>
<sequence>MPLPFSEKALIDVLQQTLGAATSIRSFVSVQSLWSGYGEIIKLNLYGANRSSVIIKWINPPTEQNHPRGWNTDVSHQRKLYSYRVEMRFYQQWAAACNNHCRIPDCLFAGPLGLGQVIVMEDLDASGFNERRDRVNKRDIEQCLLWLANFHAWSLQREPKGLWPTGTYWHLATRPDEYTSMQDVELQRAAGAIDVKLSSCRFRSLVHGDAKLANFCFSSVDAPSAVAAVDFQYVGGGCGMKDVAYFLGSCLDQQQCFEYQDELLDYYFYAFTTKALSVNPAVDVEALEAEWRAMYALAWTDFSRFLDGWMPGHWKINDYSKHLASLALAQLT</sequence>
<reference evidence="2 3" key="1">
    <citation type="journal article" date="2010" name="J. Bacteriol.">
        <title>Genome sequence of the oligotrophic marine Gammaproteobacterium HTCC2143, isolated from the Oregon Coast.</title>
        <authorList>
            <person name="Oh H.M."/>
            <person name="Kang I."/>
            <person name="Ferriera S."/>
            <person name="Giovannoni S.J."/>
            <person name="Cho J.C."/>
        </authorList>
    </citation>
    <scope>NUCLEOTIDE SEQUENCE [LARGE SCALE GENOMIC DNA]</scope>
    <source>
        <strain evidence="2 3">HTCC2143</strain>
    </source>
</reference>
<evidence type="ECO:0000313" key="2">
    <source>
        <dbReference type="EMBL" id="EAW32682.1"/>
    </source>
</evidence>
<evidence type="ECO:0000259" key="1">
    <source>
        <dbReference type="SMART" id="SM00587"/>
    </source>
</evidence>
<organism evidence="2 3">
    <name type="scientific">marine gamma proteobacterium HTCC2143</name>
    <dbReference type="NCBI Taxonomy" id="247633"/>
    <lineage>
        <taxon>Bacteria</taxon>
        <taxon>Pseudomonadati</taxon>
        <taxon>Pseudomonadota</taxon>
        <taxon>Gammaproteobacteria</taxon>
        <taxon>Cellvibrionales</taxon>
        <taxon>Spongiibacteraceae</taxon>
        <taxon>BD1-7 clade</taxon>
    </lineage>
</organism>
<dbReference type="SUPFAM" id="SSF56112">
    <property type="entry name" value="Protein kinase-like (PK-like)"/>
    <property type="match status" value="1"/>
</dbReference>
<dbReference type="STRING" id="247633.GP2143_15541"/>
<accession>A0Y978</accession>
<evidence type="ECO:0000313" key="3">
    <source>
        <dbReference type="Proteomes" id="UP000004931"/>
    </source>
</evidence>
<dbReference type="AlphaFoldDB" id="A0Y978"/>
<feature type="domain" description="CHK kinase-like" evidence="1">
    <location>
        <begin position="118"/>
        <end position="277"/>
    </location>
</feature>
<gene>
    <name evidence="2" type="ORF">GP2143_15541</name>
</gene>
<keyword evidence="3" id="KW-1185">Reference proteome</keyword>
<dbReference type="Proteomes" id="UP000004931">
    <property type="component" value="Unassembled WGS sequence"/>
</dbReference>
<dbReference type="SMART" id="SM00587">
    <property type="entry name" value="CHK"/>
    <property type="match status" value="1"/>
</dbReference>
<name>A0Y978_9GAMM</name>
<dbReference type="InterPro" id="IPR011009">
    <property type="entry name" value="Kinase-like_dom_sf"/>
</dbReference>